<evidence type="ECO:0000256" key="2">
    <source>
        <dbReference type="ARBA" id="ARBA00022723"/>
    </source>
</evidence>
<dbReference type="InterPro" id="IPR036236">
    <property type="entry name" value="Znf_C2H2_sf"/>
</dbReference>
<dbReference type="InterPro" id="IPR012934">
    <property type="entry name" value="Znf_AD"/>
</dbReference>
<keyword evidence="7" id="KW-0804">Transcription</keyword>
<dbReference type="PANTHER" id="PTHR24399">
    <property type="entry name" value="ZINC FINGER AND BTB DOMAIN-CONTAINING"/>
    <property type="match status" value="1"/>
</dbReference>
<evidence type="ECO:0000256" key="4">
    <source>
        <dbReference type="ARBA" id="ARBA00022771"/>
    </source>
</evidence>
<evidence type="ECO:0000259" key="12">
    <source>
        <dbReference type="PROSITE" id="PS50157"/>
    </source>
</evidence>
<keyword evidence="4 9" id="KW-0863">Zinc-finger</keyword>
<feature type="compositionally biased region" description="Polar residues" evidence="11">
    <location>
        <begin position="493"/>
        <end position="515"/>
    </location>
</feature>
<feature type="domain" description="C2H2-type" evidence="12">
    <location>
        <begin position="924"/>
        <end position="951"/>
    </location>
</feature>
<feature type="binding site" evidence="10">
    <location>
        <position position="63"/>
    </location>
    <ligand>
        <name>Zn(2+)</name>
        <dbReference type="ChEBI" id="CHEBI:29105"/>
    </ligand>
</feature>
<dbReference type="GO" id="GO:0000978">
    <property type="term" value="F:RNA polymerase II cis-regulatory region sequence-specific DNA binding"/>
    <property type="evidence" value="ECO:0007669"/>
    <property type="project" value="TreeGrafter"/>
</dbReference>
<name>A0A8D9BZR7_9HEMI</name>
<comment type="subcellular location">
    <subcellularLocation>
        <location evidence="1">Nucleus</location>
    </subcellularLocation>
</comment>
<proteinExistence type="predicted"/>
<keyword evidence="6" id="KW-0805">Transcription regulation</keyword>
<evidence type="ECO:0000256" key="8">
    <source>
        <dbReference type="ARBA" id="ARBA00023242"/>
    </source>
</evidence>
<dbReference type="InterPro" id="IPR013087">
    <property type="entry name" value="Znf_C2H2_type"/>
</dbReference>
<feature type="domain" description="ZAD" evidence="13">
    <location>
        <begin position="14"/>
        <end position="87"/>
    </location>
</feature>
<dbReference type="PROSITE" id="PS50157">
    <property type="entry name" value="ZINC_FINGER_C2H2_2"/>
    <property type="match status" value="6"/>
</dbReference>
<evidence type="ECO:0000256" key="7">
    <source>
        <dbReference type="ARBA" id="ARBA00023163"/>
    </source>
</evidence>
<evidence type="ECO:0000256" key="3">
    <source>
        <dbReference type="ARBA" id="ARBA00022737"/>
    </source>
</evidence>
<keyword evidence="5 10" id="KW-0862">Zinc</keyword>
<dbReference type="Gene3D" id="3.30.160.60">
    <property type="entry name" value="Classic Zinc Finger"/>
    <property type="match status" value="6"/>
</dbReference>
<organism evidence="14">
    <name type="scientific">Cacopsylla melanoneura</name>
    <dbReference type="NCBI Taxonomy" id="428564"/>
    <lineage>
        <taxon>Eukaryota</taxon>
        <taxon>Metazoa</taxon>
        <taxon>Ecdysozoa</taxon>
        <taxon>Arthropoda</taxon>
        <taxon>Hexapoda</taxon>
        <taxon>Insecta</taxon>
        <taxon>Pterygota</taxon>
        <taxon>Neoptera</taxon>
        <taxon>Paraneoptera</taxon>
        <taxon>Hemiptera</taxon>
        <taxon>Sternorrhyncha</taxon>
        <taxon>Psylloidea</taxon>
        <taxon>Psyllidae</taxon>
        <taxon>Psyllinae</taxon>
        <taxon>Cacopsylla</taxon>
    </lineage>
</organism>
<dbReference type="FunFam" id="3.30.160.60:FF:000065">
    <property type="entry name" value="B-cell CLL/lymphoma 6, member B"/>
    <property type="match status" value="1"/>
</dbReference>
<evidence type="ECO:0000256" key="5">
    <source>
        <dbReference type="ARBA" id="ARBA00022833"/>
    </source>
</evidence>
<feature type="region of interest" description="Disordered" evidence="11">
    <location>
        <begin position="493"/>
        <end position="517"/>
    </location>
</feature>
<dbReference type="AlphaFoldDB" id="A0A8D9BZR7"/>
<evidence type="ECO:0000259" key="13">
    <source>
        <dbReference type="PROSITE" id="PS51915"/>
    </source>
</evidence>
<dbReference type="GO" id="GO:0001227">
    <property type="term" value="F:DNA-binding transcription repressor activity, RNA polymerase II-specific"/>
    <property type="evidence" value="ECO:0007669"/>
    <property type="project" value="TreeGrafter"/>
</dbReference>
<dbReference type="Pfam" id="PF07776">
    <property type="entry name" value="zf-AD"/>
    <property type="match status" value="1"/>
</dbReference>
<feature type="region of interest" description="Disordered" evidence="11">
    <location>
        <begin position="158"/>
        <end position="194"/>
    </location>
</feature>
<dbReference type="SMART" id="SM00868">
    <property type="entry name" value="zf-AD"/>
    <property type="match status" value="1"/>
</dbReference>
<feature type="domain" description="C2H2-type" evidence="12">
    <location>
        <begin position="834"/>
        <end position="864"/>
    </location>
</feature>
<dbReference type="Pfam" id="PF00096">
    <property type="entry name" value="zf-C2H2"/>
    <property type="match status" value="3"/>
</dbReference>
<reference evidence="14" key="1">
    <citation type="submission" date="2021-05" db="EMBL/GenBank/DDBJ databases">
        <authorList>
            <person name="Alioto T."/>
            <person name="Alioto T."/>
            <person name="Gomez Garrido J."/>
        </authorList>
    </citation>
    <scope>NUCLEOTIDE SEQUENCE</scope>
</reference>
<dbReference type="GO" id="GO:0008270">
    <property type="term" value="F:zinc ion binding"/>
    <property type="evidence" value="ECO:0007669"/>
    <property type="project" value="UniProtKB-UniRule"/>
</dbReference>
<dbReference type="SMART" id="SM00355">
    <property type="entry name" value="ZnF_C2H2"/>
    <property type="match status" value="9"/>
</dbReference>
<evidence type="ECO:0000313" key="14">
    <source>
        <dbReference type="EMBL" id="CAG6792212.1"/>
    </source>
</evidence>
<feature type="domain" description="C2H2-type" evidence="12">
    <location>
        <begin position="980"/>
        <end position="1007"/>
    </location>
</feature>
<accession>A0A8D9BZR7</accession>
<dbReference type="GO" id="GO:0005654">
    <property type="term" value="C:nucleoplasm"/>
    <property type="evidence" value="ECO:0007669"/>
    <property type="project" value="TreeGrafter"/>
</dbReference>
<dbReference type="PROSITE" id="PS00028">
    <property type="entry name" value="ZINC_FINGER_C2H2_1"/>
    <property type="match status" value="8"/>
</dbReference>
<feature type="domain" description="C2H2-type" evidence="12">
    <location>
        <begin position="896"/>
        <end position="920"/>
    </location>
</feature>
<evidence type="ECO:0000256" key="6">
    <source>
        <dbReference type="ARBA" id="ARBA00023015"/>
    </source>
</evidence>
<dbReference type="PANTHER" id="PTHR24399:SF70">
    <property type="entry name" value="C2H2-TYPE DOMAIN-CONTAINING PROTEIN"/>
    <property type="match status" value="1"/>
</dbReference>
<keyword evidence="2 10" id="KW-0479">Metal-binding</keyword>
<dbReference type="FunFam" id="3.30.160.60:FF:000145">
    <property type="entry name" value="Zinc finger protein 574"/>
    <property type="match status" value="1"/>
</dbReference>
<feature type="binding site" evidence="10">
    <location>
        <position position="60"/>
    </location>
    <ligand>
        <name>Zn(2+)</name>
        <dbReference type="ChEBI" id="CHEBI:29105"/>
    </ligand>
</feature>
<feature type="domain" description="C2H2-type" evidence="12">
    <location>
        <begin position="1008"/>
        <end position="1035"/>
    </location>
</feature>
<evidence type="ECO:0000256" key="11">
    <source>
        <dbReference type="SAM" id="MobiDB-lite"/>
    </source>
</evidence>
<evidence type="ECO:0000256" key="1">
    <source>
        <dbReference type="ARBA" id="ARBA00004123"/>
    </source>
</evidence>
<protein>
    <submittedName>
        <fullName evidence="14">Serendipity locus protein H-1</fullName>
    </submittedName>
</protein>
<dbReference type="PROSITE" id="PS51915">
    <property type="entry name" value="ZAD"/>
    <property type="match status" value="1"/>
</dbReference>
<keyword evidence="3" id="KW-0677">Repeat</keyword>
<feature type="binding site" evidence="10">
    <location>
        <position position="19"/>
    </location>
    <ligand>
        <name>Zn(2+)</name>
        <dbReference type="ChEBI" id="CHEBI:29105"/>
    </ligand>
</feature>
<evidence type="ECO:0000256" key="10">
    <source>
        <dbReference type="PROSITE-ProRule" id="PRU01263"/>
    </source>
</evidence>
<feature type="binding site" evidence="10">
    <location>
        <position position="16"/>
    </location>
    <ligand>
        <name>Zn(2+)</name>
        <dbReference type="ChEBI" id="CHEBI:29105"/>
    </ligand>
</feature>
<dbReference type="EMBL" id="HBUF01680281">
    <property type="protein sequence ID" value="CAG6792212.1"/>
    <property type="molecule type" value="Transcribed_RNA"/>
</dbReference>
<sequence length="1157" mass="131475">MLVDNMEVADLSDNLCRLCASLFFAKSGFFIFGDDQISIKIQLYIQIQMAQDDCLPKYICSNCLSKIETFHEFAENARTIQHSFEVYNNTSNMYEVEQEENIAQGIEILSKPDSSGLLTKEEQYMHLPSNNFESTFTKASNDNDDYFLSFFHNSSLSSQNLNTKEPSKDPSTMSKMEEENNKTLSNQEPPHTSIIKPIDMKHLTTPSTQPNLFNIPATQPNLFNPVSTPPPQSSLVLDCNYSEDVMNNSYLDISGYPDMCEIEDININYKNSIKFEMGKHVQDEPSQFDISDNSCIRIPSSESPSHDPNDYFSNFEYKLKDAIKYPDFDFIKEMSFNITEERSSNANVTESPLNIDLTNEVQESLCALPSQILHETKSQQLCTPTRNNTSPLPSIFESWNNIVDQLDSNGIEQINATATHASKPVPIYDIIYLGEDIYAGDNVDTKTFESNNIVVDNEQSSVLRSRLLNTEKEENGTEEMTNTTDVNNELITNNQSKDSNYNMSVHTTPPKQSEPSKIPAIQCKSLDKIIKDMQIAQPSIQCKSLDKIIKDMKIANRLSKLKRQSLGNSGNTASSNVQSTSLKLAPKNPDTCSKLQQNEFLVTNTKNKTAYNPKEPAKGVNIERDKSIDDYNINAINEIQVERASEIIEHSRTSVPLTDEPFDINLVRTGVTTYTVVSSNQNNVNYIEYSETPGERNDQTEHLDIEIEPSVSQVSDTVVSVNKSIIDIEKCIAEKIIDMRKPKGKDTQVNDSVKTKNTETDKARGGLEKSEEYGYHIKCNKCTQVLESRTKFDEHYASTHKGRLAYTCVCCNKSTFTFDTFKSHCFRIINRNRYRCDYTNCNKSFSSKTSVVTHIKAVHLKMGPQKYVCEMCGTLFTSKILLDTHLPCNNQDSKVSVCQECGKIFSTGPKLRQHVRRVHSMLTFICDICAKSFNTKHNLAQHIKTHTSNRPHACPHCGKSYFEQSHLRRHMKKHVTSLEYPCSQCPKRFKSDELKRAHEKTHAQCRPLQCEYCTKSFLTQIKLKEHHNTHTGQRPYTCKFCEISFSNYPNWYKHMKRKHPDFTYTSRKVALSGAAQTSSDHEVEVVSNQLVEEIAPHSGLDISSNTIDKEHFQYTTPSDKHNSFEVVLDSGNSNSSYTIYTTGVHVLDSPVYAFHQF</sequence>
<dbReference type="SUPFAM" id="SSF57667">
    <property type="entry name" value="beta-beta-alpha zinc fingers"/>
    <property type="match status" value="5"/>
</dbReference>
<dbReference type="Gene3D" id="3.40.1800.20">
    <property type="match status" value="1"/>
</dbReference>
<evidence type="ECO:0000256" key="9">
    <source>
        <dbReference type="PROSITE-ProRule" id="PRU00042"/>
    </source>
</evidence>
<feature type="region of interest" description="Disordered" evidence="11">
    <location>
        <begin position="743"/>
        <end position="765"/>
    </location>
</feature>
<feature type="domain" description="C2H2-type" evidence="12">
    <location>
        <begin position="952"/>
        <end position="979"/>
    </location>
</feature>
<keyword evidence="8" id="KW-0539">Nucleus</keyword>
<dbReference type="SUPFAM" id="SSF57716">
    <property type="entry name" value="Glucocorticoid receptor-like (DNA-binding domain)"/>
    <property type="match status" value="1"/>
</dbReference>